<keyword evidence="6 9" id="KW-0862">Zinc</keyword>
<evidence type="ECO:0000256" key="2">
    <source>
        <dbReference type="ARBA" id="ARBA00004173"/>
    </source>
</evidence>
<dbReference type="InterPro" id="IPR050134">
    <property type="entry name" value="NAD-dep_sirtuin_deacylases"/>
</dbReference>
<dbReference type="GO" id="GO:0005739">
    <property type="term" value="C:mitochondrion"/>
    <property type="evidence" value="ECO:0007669"/>
    <property type="project" value="UniProtKB-SubCell"/>
</dbReference>
<feature type="domain" description="Deacetylase sirtuin-type" evidence="11">
    <location>
        <begin position="14"/>
        <end position="268"/>
    </location>
</feature>
<evidence type="ECO:0000256" key="8">
    <source>
        <dbReference type="ARBA" id="ARBA00023128"/>
    </source>
</evidence>
<dbReference type="InterPro" id="IPR026590">
    <property type="entry name" value="Ssirtuin_cat_dom"/>
</dbReference>
<evidence type="ECO:0000256" key="10">
    <source>
        <dbReference type="SAM" id="MobiDB-lite"/>
    </source>
</evidence>
<feature type="binding site" evidence="9">
    <location>
        <position position="149"/>
    </location>
    <ligand>
        <name>Zn(2+)</name>
        <dbReference type="ChEBI" id="CHEBI:29105"/>
    </ligand>
</feature>
<evidence type="ECO:0000259" key="11">
    <source>
        <dbReference type="PROSITE" id="PS50305"/>
    </source>
</evidence>
<evidence type="ECO:0000256" key="3">
    <source>
        <dbReference type="ARBA" id="ARBA00006924"/>
    </source>
</evidence>
<evidence type="ECO:0000256" key="7">
    <source>
        <dbReference type="ARBA" id="ARBA00023027"/>
    </source>
</evidence>
<dbReference type="OrthoDB" id="420264at2759"/>
<organism evidence="12 13">
    <name type="scientific">Hebeloma cylindrosporum</name>
    <dbReference type="NCBI Taxonomy" id="76867"/>
    <lineage>
        <taxon>Eukaryota</taxon>
        <taxon>Fungi</taxon>
        <taxon>Dikarya</taxon>
        <taxon>Basidiomycota</taxon>
        <taxon>Agaricomycotina</taxon>
        <taxon>Agaricomycetes</taxon>
        <taxon>Agaricomycetidae</taxon>
        <taxon>Agaricales</taxon>
        <taxon>Agaricineae</taxon>
        <taxon>Hymenogastraceae</taxon>
        <taxon>Hebeloma</taxon>
    </lineage>
</organism>
<keyword evidence="5 9" id="KW-0479">Metal-binding</keyword>
<comment type="subcellular location">
    <subcellularLocation>
        <location evidence="2">Mitochondrion</location>
    </subcellularLocation>
</comment>
<keyword evidence="4" id="KW-0808">Transferase</keyword>
<dbReference type="InterPro" id="IPR003000">
    <property type="entry name" value="Sirtuin"/>
</dbReference>
<keyword evidence="13" id="KW-1185">Reference proteome</keyword>
<dbReference type="GO" id="GO:0070403">
    <property type="term" value="F:NAD+ binding"/>
    <property type="evidence" value="ECO:0007669"/>
    <property type="project" value="InterPro"/>
</dbReference>
<proteinExistence type="inferred from homology"/>
<dbReference type="Gene3D" id="3.40.50.1220">
    <property type="entry name" value="TPP-binding domain"/>
    <property type="match status" value="1"/>
</dbReference>
<evidence type="ECO:0000256" key="9">
    <source>
        <dbReference type="PROSITE-ProRule" id="PRU00236"/>
    </source>
</evidence>
<dbReference type="STRING" id="686832.A0A0C2YIH9"/>
<dbReference type="PANTHER" id="PTHR11085">
    <property type="entry name" value="NAD-DEPENDENT PROTEIN DEACYLASE SIRTUIN-5, MITOCHONDRIAL-RELATED"/>
    <property type="match status" value="1"/>
</dbReference>
<dbReference type="PROSITE" id="PS50305">
    <property type="entry name" value="SIRTUIN"/>
    <property type="match status" value="1"/>
</dbReference>
<accession>A0A0C2YIH9</accession>
<comment type="cofactor">
    <cofactor evidence="1">
        <name>Zn(2+)</name>
        <dbReference type="ChEBI" id="CHEBI:29105"/>
    </cofactor>
</comment>
<sequence length="390" mass="42944">MFGRRRKNHTEKPKVLSGRDVPSLAKFISSKDCQRIVLMVSVGISTSAGIPDFRSPETGMLNLPHPEAVFEIGFFSKNPVPFYTLAHELYPGKFRPTIAHSFIRLLDEKSLLHMCFTQNIDTLERRAGVPDHKIIEAHGSFATQKCINCKQPYDGDKMKEHILQKKIARCESCRGYVKPDIVFFGEGLPDRFINSMSNLQEADLLIVMGTSLTVQPFASLAEMVDDSCPRVLINLDHVGDFGSRSDDVVLLGKCDDIVTKLCNELGWEDELLRLWDETEASVVTDILGKEKKSKPAPSKKNDVKGLDKADGLVEIEEQFTKLTVAEEPAATSESKKAASFENPAAISAAVVADIADKGDGAATHSKSKPRDGVIVEESGDQNAQVVDNKL</sequence>
<reference evidence="12 13" key="1">
    <citation type="submission" date="2014-04" db="EMBL/GenBank/DDBJ databases">
        <authorList>
            <consortium name="DOE Joint Genome Institute"/>
            <person name="Kuo A."/>
            <person name="Gay G."/>
            <person name="Dore J."/>
            <person name="Kohler A."/>
            <person name="Nagy L.G."/>
            <person name="Floudas D."/>
            <person name="Copeland A."/>
            <person name="Barry K.W."/>
            <person name="Cichocki N."/>
            <person name="Veneault-Fourrey C."/>
            <person name="LaButti K."/>
            <person name="Lindquist E.A."/>
            <person name="Lipzen A."/>
            <person name="Lundell T."/>
            <person name="Morin E."/>
            <person name="Murat C."/>
            <person name="Sun H."/>
            <person name="Tunlid A."/>
            <person name="Henrissat B."/>
            <person name="Grigoriev I.V."/>
            <person name="Hibbett D.S."/>
            <person name="Martin F."/>
            <person name="Nordberg H.P."/>
            <person name="Cantor M.N."/>
            <person name="Hua S.X."/>
        </authorList>
    </citation>
    <scope>NUCLEOTIDE SEQUENCE [LARGE SCALE GENOMIC DNA]</scope>
    <source>
        <strain evidence="13">h7</strain>
    </source>
</reference>
<dbReference type="GO" id="GO:0046872">
    <property type="term" value="F:metal ion binding"/>
    <property type="evidence" value="ECO:0007669"/>
    <property type="project" value="UniProtKB-KW"/>
</dbReference>
<dbReference type="AlphaFoldDB" id="A0A0C2YIH9"/>
<feature type="binding site" evidence="9">
    <location>
        <position position="170"/>
    </location>
    <ligand>
        <name>Zn(2+)</name>
        <dbReference type="ChEBI" id="CHEBI:29105"/>
    </ligand>
</feature>
<dbReference type="GO" id="GO:0005634">
    <property type="term" value="C:nucleus"/>
    <property type="evidence" value="ECO:0007669"/>
    <property type="project" value="TreeGrafter"/>
</dbReference>
<keyword evidence="8" id="KW-0496">Mitochondrion</keyword>
<dbReference type="SUPFAM" id="SSF52467">
    <property type="entry name" value="DHS-like NAD/FAD-binding domain"/>
    <property type="match status" value="1"/>
</dbReference>
<dbReference type="Gene3D" id="3.30.1600.10">
    <property type="entry name" value="SIR2/SIRT2 'Small Domain"/>
    <property type="match status" value="1"/>
</dbReference>
<gene>
    <name evidence="12" type="ORF">M413DRAFT_445656</name>
</gene>
<dbReference type="Pfam" id="PF02146">
    <property type="entry name" value="SIR2"/>
    <property type="match status" value="1"/>
</dbReference>
<feature type="compositionally biased region" description="Polar residues" evidence="10">
    <location>
        <begin position="380"/>
        <end position="390"/>
    </location>
</feature>
<feature type="region of interest" description="Disordered" evidence="10">
    <location>
        <begin position="358"/>
        <end position="390"/>
    </location>
</feature>
<dbReference type="InterPro" id="IPR029035">
    <property type="entry name" value="DHS-like_NAD/FAD-binding_dom"/>
</dbReference>
<keyword evidence="7" id="KW-0520">NAD</keyword>
<evidence type="ECO:0000313" key="13">
    <source>
        <dbReference type="Proteomes" id="UP000053424"/>
    </source>
</evidence>
<evidence type="ECO:0000256" key="6">
    <source>
        <dbReference type="ARBA" id="ARBA00022833"/>
    </source>
</evidence>
<evidence type="ECO:0000256" key="1">
    <source>
        <dbReference type="ARBA" id="ARBA00001947"/>
    </source>
</evidence>
<dbReference type="HOGENOM" id="CLU_023643_0_0_1"/>
<dbReference type="CDD" id="cd01408">
    <property type="entry name" value="SIRT1"/>
    <property type="match status" value="1"/>
</dbReference>
<feature type="binding site" evidence="9">
    <location>
        <position position="146"/>
    </location>
    <ligand>
        <name>Zn(2+)</name>
        <dbReference type="ChEBI" id="CHEBI:29105"/>
    </ligand>
</feature>
<reference evidence="13" key="2">
    <citation type="submission" date="2015-01" db="EMBL/GenBank/DDBJ databases">
        <title>Evolutionary Origins and Diversification of the Mycorrhizal Mutualists.</title>
        <authorList>
            <consortium name="DOE Joint Genome Institute"/>
            <consortium name="Mycorrhizal Genomics Consortium"/>
            <person name="Kohler A."/>
            <person name="Kuo A."/>
            <person name="Nagy L.G."/>
            <person name="Floudas D."/>
            <person name="Copeland A."/>
            <person name="Barry K.W."/>
            <person name="Cichocki N."/>
            <person name="Veneault-Fourrey C."/>
            <person name="LaButti K."/>
            <person name="Lindquist E.A."/>
            <person name="Lipzen A."/>
            <person name="Lundell T."/>
            <person name="Morin E."/>
            <person name="Murat C."/>
            <person name="Riley R."/>
            <person name="Ohm R."/>
            <person name="Sun H."/>
            <person name="Tunlid A."/>
            <person name="Henrissat B."/>
            <person name="Grigoriev I.V."/>
            <person name="Hibbett D.S."/>
            <person name="Martin F."/>
        </authorList>
    </citation>
    <scope>NUCLEOTIDE SEQUENCE [LARGE SCALE GENOMIC DNA]</scope>
    <source>
        <strain evidence="13">h7</strain>
    </source>
</reference>
<feature type="binding site" evidence="9">
    <location>
        <position position="173"/>
    </location>
    <ligand>
        <name>Zn(2+)</name>
        <dbReference type="ChEBI" id="CHEBI:29105"/>
    </ligand>
</feature>
<feature type="active site" description="Proton acceptor" evidence="9">
    <location>
        <position position="138"/>
    </location>
</feature>
<dbReference type="GO" id="GO:0017136">
    <property type="term" value="F:histone deacetylase activity, NAD-dependent"/>
    <property type="evidence" value="ECO:0007669"/>
    <property type="project" value="TreeGrafter"/>
</dbReference>
<evidence type="ECO:0000256" key="5">
    <source>
        <dbReference type="ARBA" id="ARBA00022723"/>
    </source>
</evidence>
<protein>
    <recommendedName>
        <fullName evidence="11">Deacetylase sirtuin-type domain-containing protein</fullName>
    </recommendedName>
</protein>
<evidence type="ECO:0000256" key="4">
    <source>
        <dbReference type="ARBA" id="ARBA00022679"/>
    </source>
</evidence>
<dbReference type="EMBL" id="KN831781">
    <property type="protein sequence ID" value="KIM40877.1"/>
    <property type="molecule type" value="Genomic_DNA"/>
</dbReference>
<name>A0A0C2YIH9_HEBCY</name>
<evidence type="ECO:0000313" key="12">
    <source>
        <dbReference type="EMBL" id="KIM40877.1"/>
    </source>
</evidence>
<dbReference type="Proteomes" id="UP000053424">
    <property type="component" value="Unassembled WGS sequence"/>
</dbReference>
<dbReference type="PANTHER" id="PTHR11085:SF6">
    <property type="entry name" value="NAD-DEPENDENT PROTEIN DEACETYLASE SIRTUIN-2"/>
    <property type="match status" value="1"/>
</dbReference>
<dbReference type="InterPro" id="IPR026591">
    <property type="entry name" value="Sirtuin_cat_small_dom_sf"/>
</dbReference>
<comment type="similarity">
    <text evidence="3">Belongs to the sirtuin family. Class I subfamily.</text>
</comment>